<evidence type="ECO:0000313" key="2">
    <source>
        <dbReference type="EMBL" id="MBF9141341.1"/>
    </source>
</evidence>
<dbReference type="Proteomes" id="UP000645610">
    <property type="component" value="Unassembled WGS sequence"/>
</dbReference>
<organism evidence="2 3">
    <name type="scientific">Hymenobacter properus</name>
    <dbReference type="NCBI Taxonomy" id="2791026"/>
    <lineage>
        <taxon>Bacteria</taxon>
        <taxon>Pseudomonadati</taxon>
        <taxon>Bacteroidota</taxon>
        <taxon>Cytophagia</taxon>
        <taxon>Cytophagales</taxon>
        <taxon>Hymenobacteraceae</taxon>
        <taxon>Hymenobacter</taxon>
    </lineage>
</organism>
<keyword evidence="3" id="KW-1185">Reference proteome</keyword>
<gene>
    <name evidence="2" type="ORF">I2I01_06830</name>
</gene>
<name>A0A931BGR8_9BACT</name>
<reference evidence="2 3" key="1">
    <citation type="submission" date="2020-11" db="EMBL/GenBank/DDBJ databases">
        <authorList>
            <person name="Kim M.K."/>
        </authorList>
    </citation>
    <scope>NUCLEOTIDE SEQUENCE [LARGE SCALE GENOMIC DNA]</scope>
    <source>
        <strain evidence="2 3">BT439</strain>
    </source>
</reference>
<keyword evidence="1" id="KW-0732">Signal</keyword>
<sequence length="215" mass="24514">MTTAKLICLLLVALVVSVSAKAQTVVLYPKLSKTLDSLRNVDQWPMQRITRQEPDSVGRNLEQVEKDNYARHQPVLEKIVRQFGFPGFREVGKTSSYNFWLLVQHADAHVDFQRKVLKLMRREVERHNADPVNYAYLVDRLAINTGQLEEYGTQVKYTGNVGDDYSKVVAIPVSLRDPKNVDKRRAAIGMGPLQDYLNGMADMTRQMNKPKPKGQ</sequence>
<dbReference type="AlphaFoldDB" id="A0A931BGR8"/>
<accession>A0A931BGR8</accession>
<dbReference type="RefSeq" id="WP_196285714.1">
    <property type="nucleotide sequence ID" value="NZ_JADQDP010000002.1"/>
</dbReference>
<proteinExistence type="predicted"/>
<evidence type="ECO:0000313" key="3">
    <source>
        <dbReference type="Proteomes" id="UP000645610"/>
    </source>
</evidence>
<evidence type="ECO:0008006" key="4">
    <source>
        <dbReference type="Google" id="ProtNLM"/>
    </source>
</evidence>
<dbReference type="Pfam" id="PF20329">
    <property type="entry name" value="DUF6624"/>
    <property type="match status" value="1"/>
</dbReference>
<evidence type="ECO:0000256" key="1">
    <source>
        <dbReference type="SAM" id="SignalP"/>
    </source>
</evidence>
<feature type="chain" id="PRO_5036966184" description="DUF4136 domain-containing protein" evidence="1">
    <location>
        <begin position="23"/>
        <end position="215"/>
    </location>
</feature>
<feature type="signal peptide" evidence="1">
    <location>
        <begin position="1"/>
        <end position="22"/>
    </location>
</feature>
<dbReference type="InterPro" id="IPR046732">
    <property type="entry name" value="DUF6624"/>
</dbReference>
<comment type="caution">
    <text evidence="2">The sequence shown here is derived from an EMBL/GenBank/DDBJ whole genome shotgun (WGS) entry which is preliminary data.</text>
</comment>
<protein>
    <recommendedName>
        <fullName evidence="4">DUF4136 domain-containing protein</fullName>
    </recommendedName>
</protein>
<dbReference type="EMBL" id="JADQDP010000002">
    <property type="protein sequence ID" value="MBF9141341.1"/>
    <property type="molecule type" value="Genomic_DNA"/>
</dbReference>